<reference evidence="2" key="1">
    <citation type="submission" date="2022-11" db="UniProtKB">
        <authorList>
            <consortium name="WormBaseParasite"/>
        </authorList>
    </citation>
    <scope>IDENTIFICATION</scope>
</reference>
<name>A0AC34QG92_9BILA</name>
<evidence type="ECO:0000313" key="2">
    <source>
        <dbReference type="WBParaSite" id="JU765_v2.g15995.t1"/>
    </source>
</evidence>
<sequence length="122" mass="12892">MNVITSATTSSPQCFSQTNSDCSPESGNDSMVGSVESIRDRSHLFLDPGSKRPFIGPRRNPNANAITTTTTVNGVNQTNPIIATTIANTNGFGIDGTSPMLPKDFLQIVNAYMSPGKILVSS</sequence>
<evidence type="ECO:0000313" key="1">
    <source>
        <dbReference type="Proteomes" id="UP000887576"/>
    </source>
</evidence>
<proteinExistence type="predicted"/>
<protein>
    <submittedName>
        <fullName evidence="2">Uncharacterized protein</fullName>
    </submittedName>
</protein>
<dbReference type="Proteomes" id="UP000887576">
    <property type="component" value="Unplaced"/>
</dbReference>
<accession>A0AC34QG92</accession>
<dbReference type="WBParaSite" id="JU765_v2.g15995.t1">
    <property type="protein sequence ID" value="JU765_v2.g15995.t1"/>
    <property type="gene ID" value="JU765_v2.g15995"/>
</dbReference>
<organism evidence="1 2">
    <name type="scientific">Panagrolaimus sp. JU765</name>
    <dbReference type="NCBI Taxonomy" id="591449"/>
    <lineage>
        <taxon>Eukaryota</taxon>
        <taxon>Metazoa</taxon>
        <taxon>Ecdysozoa</taxon>
        <taxon>Nematoda</taxon>
        <taxon>Chromadorea</taxon>
        <taxon>Rhabditida</taxon>
        <taxon>Tylenchina</taxon>
        <taxon>Panagrolaimomorpha</taxon>
        <taxon>Panagrolaimoidea</taxon>
        <taxon>Panagrolaimidae</taxon>
        <taxon>Panagrolaimus</taxon>
    </lineage>
</organism>